<evidence type="ECO:0000313" key="3">
    <source>
        <dbReference type="Proteomes" id="UP000323597"/>
    </source>
</evidence>
<name>A0A5D2X877_GOSMU</name>
<sequence length="135" mass="15594">MEVNYVRNRGYNPYSNTNNPGWRDHLNLKWGGNQRGPSNQESQNLNPSRPNASYQPPLSFRAIQDLERKSTFNSDSSLLIRVNKVEEDQNFQLLQNNLTFNMPKNIKRNPNQEGIIHGKSITLKSGVVVKEQFHE</sequence>
<feature type="region of interest" description="Disordered" evidence="1">
    <location>
        <begin position="1"/>
        <end position="56"/>
    </location>
</feature>
<evidence type="ECO:0000313" key="2">
    <source>
        <dbReference type="EMBL" id="TYJ10033.1"/>
    </source>
</evidence>
<feature type="compositionally biased region" description="Polar residues" evidence="1">
    <location>
        <begin position="35"/>
        <end position="56"/>
    </location>
</feature>
<dbReference type="AlphaFoldDB" id="A0A5D2X877"/>
<dbReference type="EMBL" id="CM017646">
    <property type="protein sequence ID" value="TYJ10033.1"/>
    <property type="molecule type" value="Genomic_DNA"/>
</dbReference>
<organism evidence="2 3">
    <name type="scientific">Gossypium mustelinum</name>
    <name type="common">Cotton</name>
    <name type="synonym">Gossypium caicoense</name>
    <dbReference type="NCBI Taxonomy" id="34275"/>
    <lineage>
        <taxon>Eukaryota</taxon>
        <taxon>Viridiplantae</taxon>
        <taxon>Streptophyta</taxon>
        <taxon>Embryophyta</taxon>
        <taxon>Tracheophyta</taxon>
        <taxon>Spermatophyta</taxon>
        <taxon>Magnoliopsida</taxon>
        <taxon>eudicotyledons</taxon>
        <taxon>Gunneridae</taxon>
        <taxon>Pentapetalae</taxon>
        <taxon>rosids</taxon>
        <taxon>malvids</taxon>
        <taxon>Malvales</taxon>
        <taxon>Malvaceae</taxon>
        <taxon>Malvoideae</taxon>
        <taxon>Gossypium</taxon>
    </lineage>
</organism>
<accession>A0A5D2X877</accession>
<proteinExistence type="predicted"/>
<gene>
    <name evidence="2" type="ORF">E1A91_A11G180300v1</name>
</gene>
<protein>
    <submittedName>
        <fullName evidence="2">Uncharacterized protein</fullName>
    </submittedName>
</protein>
<reference evidence="2 3" key="1">
    <citation type="submission" date="2019-07" db="EMBL/GenBank/DDBJ databases">
        <title>WGS assembly of Gossypium mustelinum.</title>
        <authorList>
            <person name="Chen Z.J."/>
            <person name="Sreedasyam A."/>
            <person name="Ando A."/>
            <person name="Song Q."/>
            <person name="De L."/>
            <person name="Hulse-Kemp A."/>
            <person name="Ding M."/>
            <person name="Ye W."/>
            <person name="Kirkbride R."/>
            <person name="Jenkins J."/>
            <person name="Plott C."/>
            <person name="Lovell J."/>
            <person name="Lin Y.-M."/>
            <person name="Vaughn R."/>
            <person name="Liu B."/>
            <person name="Li W."/>
            <person name="Simpson S."/>
            <person name="Scheffler B."/>
            <person name="Saski C."/>
            <person name="Grover C."/>
            <person name="Hu G."/>
            <person name="Conover J."/>
            <person name="Carlson J."/>
            <person name="Shu S."/>
            <person name="Boston L."/>
            <person name="Williams M."/>
            <person name="Peterson D."/>
            <person name="Mcgee K."/>
            <person name="Jones D."/>
            <person name="Wendel J."/>
            <person name="Stelly D."/>
            <person name="Grimwood J."/>
            <person name="Schmutz J."/>
        </authorList>
    </citation>
    <scope>NUCLEOTIDE SEQUENCE [LARGE SCALE GENOMIC DNA]</scope>
    <source>
        <strain evidence="2">1408120.09</strain>
    </source>
</reference>
<evidence type="ECO:0000256" key="1">
    <source>
        <dbReference type="SAM" id="MobiDB-lite"/>
    </source>
</evidence>
<keyword evidence="3" id="KW-1185">Reference proteome</keyword>
<dbReference type="Proteomes" id="UP000323597">
    <property type="component" value="Chromosome A11"/>
</dbReference>